<dbReference type="AlphaFoldDB" id="A0A4Y9JQU1"/>
<sequence>MANVIQLTTKADKQLSRIDSRYQTAIIKAIEQLADFPSITLDIRKLKGQESQYRARVGRYRILFEWIDGSPKIIEIQAVLKRDEQTYQ</sequence>
<dbReference type="InterPro" id="IPR052747">
    <property type="entry name" value="TA_system_RelE_toxin"/>
</dbReference>
<evidence type="ECO:0000313" key="3">
    <source>
        <dbReference type="Proteomes" id="UP000297396"/>
    </source>
</evidence>
<dbReference type="EMBL" id="SPPA01000029">
    <property type="protein sequence ID" value="TFV08174.1"/>
    <property type="molecule type" value="Genomic_DNA"/>
</dbReference>
<dbReference type="RefSeq" id="WP_135058353.1">
    <property type="nucleotide sequence ID" value="NZ_JADGLC010000029.1"/>
</dbReference>
<dbReference type="PANTHER" id="PTHR38813:SF1">
    <property type="entry name" value="TOXIN RELE1-RELATED"/>
    <property type="match status" value="1"/>
</dbReference>
<organism evidence="2 3">
    <name type="scientific">Muribacter muris</name>
    <dbReference type="NCBI Taxonomy" id="67855"/>
    <lineage>
        <taxon>Bacteria</taxon>
        <taxon>Pseudomonadati</taxon>
        <taxon>Pseudomonadota</taxon>
        <taxon>Gammaproteobacteria</taxon>
        <taxon>Pasteurellales</taxon>
        <taxon>Pasteurellaceae</taxon>
        <taxon>Muribacter</taxon>
    </lineage>
</organism>
<proteinExistence type="predicted"/>
<reference evidence="2 3" key="1">
    <citation type="submission" date="2019-03" db="EMBL/GenBank/DDBJ databases">
        <title>Diversity of the mouse oral microbiome.</title>
        <authorList>
            <person name="Joseph S."/>
            <person name="Aduse-Opoku J."/>
            <person name="Curtis M."/>
            <person name="Wade W."/>
            <person name="Hashim A."/>
        </authorList>
    </citation>
    <scope>NUCLEOTIDE SEQUENCE [LARGE SCALE GENOMIC DNA]</scope>
    <source>
        <strain evidence="2 3">WT12</strain>
    </source>
</reference>
<dbReference type="InterPro" id="IPR035093">
    <property type="entry name" value="RelE/ParE_toxin_dom_sf"/>
</dbReference>
<keyword evidence="1" id="KW-1277">Toxin-antitoxin system</keyword>
<comment type="caution">
    <text evidence="2">The sequence shown here is derived from an EMBL/GenBank/DDBJ whole genome shotgun (WGS) entry which is preliminary data.</text>
</comment>
<evidence type="ECO:0000313" key="2">
    <source>
        <dbReference type="EMBL" id="TFV08174.1"/>
    </source>
</evidence>
<protein>
    <submittedName>
        <fullName evidence="2">Type II toxin-antitoxin system RelE/ParE family toxin</fullName>
    </submittedName>
</protein>
<dbReference type="PANTHER" id="PTHR38813">
    <property type="match status" value="1"/>
</dbReference>
<accession>A0A4Y9JQU1</accession>
<dbReference type="SUPFAM" id="SSF143011">
    <property type="entry name" value="RelE-like"/>
    <property type="match status" value="1"/>
</dbReference>
<dbReference type="Proteomes" id="UP000297396">
    <property type="component" value="Unassembled WGS sequence"/>
</dbReference>
<dbReference type="Pfam" id="PF05016">
    <property type="entry name" value="ParE_toxin"/>
    <property type="match status" value="1"/>
</dbReference>
<evidence type="ECO:0000256" key="1">
    <source>
        <dbReference type="ARBA" id="ARBA00022649"/>
    </source>
</evidence>
<dbReference type="Gene3D" id="3.30.2310.20">
    <property type="entry name" value="RelE-like"/>
    <property type="match status" value="1"/>
</dbReference>
<dbReference type="InterPro" id="IPR007712">
    <property type="entry name" value="RelE/ParE_toxin"/>
</dbReference>
<name>A0A4Y9JQU1_9PAST</name>
<dbReference type="OrthoDB" id="5570653at2"/>
<gene>
    <name evidence="2" type="ORF">E4T80_10970</name>
</gene>